<keyword evidence="1" id="KW-1133">Transmembrane helix</keyword>
<protein>
    <recommendedName>
        <fullName evidence="2">Bacterial toxin 23 domain-containing protein</fullName>
    </recommendedName>
</protein>
<dbReference type="Proteomes" id="UP000197007">
    <property type="component" value="Chromosome"/>
</dbReference>
<feature type="transmembrane region" description="Helical" evidence="1">
    <location>
        <begin position="114"/>
        <end position="133"/>
    </location>
</feature>
<evidence type="ECO:0000256" key="1">
    <source>
        <dbReference type="SAM" id="Phobius"/>
    </source>
</evidence>
<dbReference type="Gene3D" id="2.180.10.10">
    <property type="entry name" value="RHS repeat-associated core"/>
    <property type="match status" value="1"/>
</dbReference>
<dbReference type="EMBL" id="CP022022">
    <property type="protein sequence ID" value="ASF42589.1"/>
    <property type="molecule type" value="Genomic_DNA"/>
</dbReference>
<name>A0A1Z4BMQ1_9FLAO</name>
<sequence>MLSITDGNGNKLENLLLDRGYTGHEYLASVGLIHCNGRLYDPALHRFLQPDNYIQDPFNTQNFNRYGYCLNNPLKYTDPNGEIIWAAVIVGAIIGATSYATSAAMHDNWSWEKFAWSTLGGAVMGAIGGSSVATSLSGESVLNGFITGASSALMPSYNVSIGDFSVGLSLAIAFGNAGGMGVNLGASYQSGNFSISGGVGLMGYVNYNRFWKNNFETRYSAMASWDDGKLGLSLGTNIWKGDFEQRTGVIGFHSGDFRAMYENDGGLGIKHLRLGDRGDSYRTAALNVSVGDFSAGFNLFTGKRIYSRPEDYSYYPKNLVVDDFNVKFPRGYVDEIGKKYRLGSLTFGYGGYRAGVNSEKVRHAIQDRVIHGIIKDAGFENQSWKWDSFYQYRTYNPFTSW</sequence>
<gene>
    <name evidence="3" type="ORF">CBG49_05625</name>
</gene>
<organism evidence="3 4">
    <name type="scientific">Capnocytophaga endodontalis</name>
    <dbReference type="NCBI Taxonomy" id="2708117"/>
    <lineage>
        <taxon>Bacteria</taxon>
        <taxon>Pseudomonadati</taxon>
        <taxon>Bacteroidota</taxon>
        <taxon>Flavobacteriia</taxon>
        <taxon>Flavobacteriales</taxon>
        <taxon>Flavobacteriaceae</taxon>
        <taxon>Capnocytophaga</taxon>
    </lineage>
</organism>
<keyword evidence="1" id="KW-0812">Transmembrane</keyword>
<dbReference type="AlphaFoldDB" id="A0A1Z4BMQ1"/>
<proteinExistence type="predicted"/>
<dbReference type="InterPro" id="IPR022385">
    <property type="entry name" value="Rhs_assc_core"/>
</dbReference>
<dbReference type="PANTHER" id="PTHR32305:SF17">
    <property type="entry name" value="TRNA NUCLEASE WAPA"/>
    <property type="match status" value="1"/>
</dbReference>
<evidence type="ECO:0000313" key="3">
    <source>
        <dbReference type="EMBL" id="ASF42589.1"/>
    </source>
</evidence>
<keyword evidence="4" id="KW-1185">Reference proteome</keyword>
<feature type="transmembrane region" description="Helical" evidence="1">
    <location>
        <begin position="83"/>
        <end position="102"/>
    </location>
</feature>
<dbReference type="InterPro" id="IPR050708">
    <property type="entry name" value="T6SS_VgrG/RHS"/>
</dbReference>
<dbReference type="InterPro" id="IPR029115">
    <property type="entry name" value="Ntox23"/>
</dbReference>
<reference evidence="4" key="1">
    <citation type="submission" date="2017-06" db="EMBL/GenBank/DDBJ databases">
        <title>Complete genome sequence of Capnocytophaga sp. KCOM 1579 (=ChDC OS43) isolated from a human refractory periapical abscess lesion.</title>
        <authorList>
            <person name="Kook J.-K."/>
            <person name="Park S.-N."/>
            <person name="Lim Y.K."/>
            <person name="Roh H."/>
        </authorList>
    </citation>
    <scope>NUCLEOTIDE SEQUENCE [LARGE SCALE GENOMIC DNA]</scope>
    <source>
        <strain evidence="4">ChDC OS43</strain>
    </source>
</reference>
<dbReference type="PANTHER" id="PTHR32305">
    <property type="match status" value="1"/>
</dbReference>
<dbReference type="KEGG" id="capn:CBG49_05625"/>
<dbReference type="RefSeq" id="WP_088593721.1">
    <property type="nucleotide sequence ID" value="NZ_CP022022.1"/>
</dbReference>
<evidence type="ECO:0000259" key="2">
    <source>
        <dbReference type="Pfam" id="PF15528"/>
    </source>
</evidence>
<accession>A0A1Z4BMQ1</accession>
<evidence type="ECO:0000313" key="4">
    <source>
        <dbReference type="Proteomes" id="UP000197007"/>
    </source>
</evidence>
<dbReference type="NCBIfam" id="TIGR03696">
    <property type="entry name" value="Rhs_assc_core"/>
    <property type="match status" value="1"/>
</dbReference>
<keyword evidence="1" id="KW-0472">Membrane</keyword>
<feature type="domain" description="Bacterial toxin 23" evidence="2">
    <location>
        <begin position="179"/>
        <end position="371"/>
    </location>
</feature>
<dbReference type="Pfam" id="PF15528">
    <property type="entry name" value="Ntox23"/>
    <property type="match status" value="1"/>
</dbReference>